<sequence>MSSWETTALRLHSNVTADSTPNSSHKSLPPLPKQKTKARTVTGVKEVSGEEEYTRMKGWKPLSLSTPILLAVIALTILLAVAVETLAQRSASQGGLALSPSLEDMPEYARFGYLYVPTIIAVLYSMIWSWIDLDVKRMQPWFELSKRDGVTAENSLFLDYQYDFVGLVPFKAAKHRHWPVFFGGTAMVMVFWLLTPLQSALLGTEVVTQIESVKIGIRSQLLPVEDQMSRLDPEFLNHGYATGWLGQPFPPFMTSKYALLPFHVDHDQAIPSTKTNLTAETTKLSTELKCWPAEIYNAYQQPDTGREFLDGKGCNVTLNMQMSMKNFSMYYVGYYTNPYADYCLGGPSCQTKNAPHQFLAAWVERERVPGERIPRFNITGLFCQPTYYKQRVLAKVKSSTYEPDTDAMEAISIKEILTDKEFNSTAFEYLLANGMADDISVRDYPFNTVVEQHPRLNGTGLALPVSNMVGYALAGRNNPTTDYSSPDFLAKVYNEAHQYLFSLAVNQLLVNETKMENNTATVDYELTGIVVSRLFATCVECLLAVIASFTASILWLCRAAPSNLPMNPSSITRYIDIFRSSPELLESFSSMDNATEEALFEDFRQDNVRLLLDSKSKNTQVLIDKFIQRSSDSQNRSHDSPKGYYDPIQPLALRPWSGLLFVLALVGTIIGLSYLKQQEKALNGFPRPSQNFEVLQLLENYIPTAFATLIEPFWVLLNRLLCVLQPFRDLWKGKAKASSTIDATYTSIPPQLVLWRAIKLKHMILALVCAMALLANLLAVSLGSLFNEAPMIAGYTENLTPAYAAKFNNDSVNGFRSFLSSNLITTRYYQDQYYVAMANMSSGTPLPPWVSKDYYFHRHKIDPSRNRHTEDVYNLQARGYGSRGNCTGFPARRLPIPDGPSFDTNGAFVNITEDLCPDLVDYTNRVLRGTETNRSTGLSAIEFTGTMGATSGPQACGRSLILGWGRMPTAEDANSTLDASFMKCRPIFETAIFNLTVDMEGYVISYNRTSELENTLDYPESEAQSGLIFEVVHDYWNYPGMQYHNDTTIRDWMSYLIMLSTNGSRAVVDPKSPVPDPGDLLPYVEEIYRRVFAIMLSLNEQLFDHSQEEKPIAATRRTQETRIFMEGASFIMTMTILAINTCVAVLFYSRAVPSVLPRMPTTIGSILAYIASSRLVSPTFNLTPGNSTRTFSFGRYVGRDKDVHIGIEMDPHVVPVDPQSLKPKKNSTSRLFFRKKKSQEQVSDGTWL</sequence>
<feature type="transmembrane region" description="Helical" evidence="2">
    <location>
        <begin position="764"/>
        <end position="786"/>
    </location>
</feature>
<dbReference type="Pfam" id="PF11915">
    <property type="entry name" value="DUF3433"/>
    <property type="match status" value="2"/>
</dbReference>
<dbReference type="PANTHER" id="PTHR37544">
    <property type="entry name" value="SPRAY-RELATED"/>
    <property type="match status" value="1"/>
</dbReference>
<evidence type="ECO:0000256" key="1">
    <source>
        <dbReference type="SAM" id="MobiDB-lite"/>
    </source>
</evidence>
<dbReference type="AlphaFoldDB" id="A0A0M9F325"/>
<accession>A0A0M9F325</accession>
<dbReference type="InterPro" id="IPR021840">
    <property type="entry name" value="DUF3433"/>
</dbReference>
<keyword evidence="2" id="KW-0812">Transmembrane</keyword>
<feature type="region of interest" description="Disordered" evidence="1">
    <location>
        <begin position="13"/>
        <end position="35"/>
    </location>
</feature>
<reference evidence="3 4" key="1">
    <citation type="submission" date="2015-04" db="EMBL/GenBank/DDBJ databases">
        <title>The draft genome sequence of Fusarium langsethiae, a T-2/HT-2 mycotoxin producer.</title>
        <authorList>
            <person name="Lysoe E."/>
            <person name="Divon H.H."/>
            <person name="Terzi V."/>
            <person name="Orru L."/>
            <person name="Lamontanara A."/>
            <person name="Kolseth A.-K."/>
            <person name="Frandsen R.J."/>
            <person name="Nielsen K."/>
            <person name="Thrane U."/>
        </authorList>
    </citation>
    <scope>NUCLEOTIDE SEQUENCE [LARGE SCALE GENOMIC DNA]</scope>
    <source>
        <strain evidence="3 4">Fl201059</strain>
    </source>
</reference>
<feature type="transmembrane region" description="Helical" evidence="2">
    <location>
        <begin position="656"/>
        <end position="675"/>
    </location>
</feature>
<dbReference type="OrthoDB" id="3248909at2759"/>
<comment type="caution">
    <text evidence="3">The sequence shown here is derived from an EMBL/GenBank/DDBJ whole genome shotgun (WGS) entry which is preliminary data.</text>
</comment>
<evidence type="ECO:0000313" key="3">
    <source>
        <dbReference type="EMBL" id="KPA44952.1"/>
    </source>
</evidence>
<keyword evidence="4" id="KW-1185">Reference proteome</keyword>
<dbReference type="PANTHER" id="PTHR37544:SF3">
    <property type="entry name" value="SPRAY"/>
    <property type="match status" value="1"/>
</dbReference>
<feature type="transmembrane region" description="Helical" evidence="2">
    <location>
        <begin position="68"/>
        <end position="87"/>
    </location>
</feature>
<dbReference type="Proteomes" id="UP000037904">
    <property type="component" value="Unassembled WGS sequence"/>
</dbReference>
<keyword evidence="2" id="KW-0472">Membrane</keyword>
<feature type="transmembrane region" description="Helical" evidence="2">
    <location>
        <begin position="108"/>
        <end position="131"/>
    </location>
</feature>
<proteinExistence type="predicted"/>
<evidence type="ECO:0000313" key="4">
    <source>
        <dbReference type="Proteomes" id="UP000037904"/>
    </source>
</evidence>
<feature type="transmembrane region" description="Helical" evidence="2">
    <location>
        <begin position="177"/>
        <end position="194"/>
    </location>
</feature>
<name>A0A0M9F325_FUSLA</name>
<protein>
    <submittedName>
        <fullName evidence="3">Uncharacterized protein</fullName>
    </submittedName>
</protein>
<keyword evidence="2" id="KW-1133">Transmembrane helix</keyword>
<dbReference type="EMBL" id="JXCE01000019">
    <property type="protein sequence ID" value="KPA44952.1"/>
    <property type="molecule type" value="Genomic_DNA"/>
</dbReference>
<evidence type="ECO:0000256" key="2">
    <source>
        <dbReference type="SAM" id="Phobius"/>
    </source>
</evidence>
<feature type="compositionally biased region" description="Polar residues" evidence="1">
    <location>
        <begin position="13"/>
        <end position="26"/>
    </location>
</feature>
<organism evidence="3 4">
    <name type="scientific">Fusarium langsethiae</name>
    <dbReference type="NCBI Taxonomy" id="179993"/>
    <lineage>
        <taxon>Eukaryota</taxon>
        <taxon>Fungi</taxon>
        <taxon>Dikarya</taxon>
        <taxon>Ascomycota</taxon>
        <taxon>Pezizomycotina</taxon>
        <taxon>Sordariomycetes</taxon>
        <taxon>Hypocreomycetidae</taxon>
        <taxon>Hypocreales</taxon>
        <taxon>Nectriaceae</taxon>
        <taxon>Fusarium</taxon>
    </lineage>
</organism>
<gene>
    <name evidence="3" type="ORF">FLAG1_02094</name>
</gene>
<feature type="transmembrane region" description="Helical" evidence="2">
    <location>
        <begin position="1127"/>
        <end position="1149"/>
    </location>
</feature>